<keyword evidence="2" id="KW-1185">Reference proteome</keyword>
<evidence type="ECO:0000313" key="1">
    <source>
        <dbReference type="EMBL" id="GAA1655860.1"/>
    </source>
</evidence>
<dbReference type="PROSITE" id="PS51318">
    <property type="entry name" value="TAT"/>
    <property type="match status" value="1"/>
</dbReference>
<sequence length="198" mass="20741">MDRRTFLTGAVLGSAAIVGATTFGGTDPAAAFRRDTSEIAAGAIDPGFAEGRVTSNRNGVLGVRGSDQILHRILVTSATSLWKMDPIPVSQVAVGDGLYARGARLPDGTLAADAVWVNLVNVDADIAAISTARVDLSHNGHRIVAHVVKGKTAVTYRSEPASGDLSKLRVGHHVRVLGLWHPDTNEMSISTLHSMATS</sequence>
<dbReference type="Proteomes" id="UP001500618">
    <property type="component" value="Unassembled WGS sequence"/>
</dbReference>
<dbReference type="EMBL" id="BAAANY010000001">
    <property type="protein sequence ID" value="GAA1655860.1"/>
    <property type="molecule type" value="Genomic_DNA"/>
</dbReference>
<evidence type="ECO:0008006" key="3">
    <source>
        <dbReference type="Google" id="ProtNLM"/>
    </source>
</evidence>
<evidence type="ECO:0000313" key="2">
    <source>
        <dbReference type="Proteomes" id="UP001500618"/>
    </source>
</evidence>
<protein>
    <recommendedName>
        <fullName evidence="3">Cell wall protein</fullName>
    </recommendedName>
</protein>
<name>A0ABN2FPK0_9ACTN</name>
<organism evidence="1 2">
    <name type="scientific">Fodinicola feengrottensis</name>
    <dbReference type="NCBI Taxonomy" id="435914"/>
    <lineage>
        <taxon>Bacteria</taxon>
        <taxon>Bacillati</taxon>
        <taxon>Actinomycetota</taxon>
        <taxon>Actinomycetes</taxon>
        <taxon>Mycobacteriales</taxon>
        <taxon>Fodinicola</taxon>
    </lineage>
</organism>
<dbReference type="InterPro" id="IPR006311">
    <property type="entry name" value="TAT_signal"/>
</dbReference>
<reference evidence="1 2" key="1">
    <citation type="journal article" date="2019" name="Int. J. Syst. Evol. Microbiol.">
        <title>The Global Catalogue of Microorganisms (GCM) 10K type strain sequencing project: providing services to taxonomists for standard genome sequencing and annotation.</title>
        <authorList>
            <consortium name="The Broad Institute Genomics Platform"/>
            <consortium name="The Broad Institute Genome Sequencing Center for Infectious Disease"/>
            <person name="Wu L."/>
            <person name="Ma J."/>
        </authorList>
    </citation>
    <scope>NUCLEOTIDE SEQUENCE [LARGE SCALE GENOMIC DNA]</scope>
    <source>
        <strain evidence="1 2">JCM 14718</strain>
    </source>
</reference>
<comment type="caution">
    <text evidence="1">The sequence shown here is derived from an EMBL/GenBank/DDBJ whole genome shotgun (WGS) entry which is preliminary data.</text>
</comment>
<accession>A0ABN2FPK0</accession>
<proteinExistence type="predicted"/>
<gene>
    <name evidence="1" type="ORF">GCM10009765_01390</name>
</gene>